<reference evidence="2 3" key="1">
    <citation type="submission" date="2019-03" db="EMBL/GenBank/DDBJ databases">
        <title>Genomic Encyclopedia of Type Strains, Phase IV (KMG-IV): sequencing the most valuable type-strain genomes for metagenomic binning, comparative biology and taxonomic classification.</title>
        <authorList>
            <person name="Goeker M."/>
        </authorList>
    </citation>
    <scope>NUCLEOTIDE SEQUENCE [LARGE SCALE GENOMIC DNA]</scope>
    <source>
        <strain evidence="2 3">DSM 100059</strain>
    </source>
</reference>
<sequence length="88" mass="9852">MRKIILFGIAVFNAAASVACPLCERNQPKILRGIVHGGGPESKWDYWIVCSMLIVVVLTLFYSVKWLIRPGEKSEGHIKRAILNPAFL</sequence>
<dbReference type="EMBL" id="SODV01000001">
    <property type="protein sequence ID" value="TDW99021.1"/>
    <property type="molecule type" value="Genomic_DNA"/>
</dbReference>
<protein>
    <submittedName>
        <fullName evidence="2">Uncharacterized protein</fullName>
    </submittedName>
</protein>
<keyword evidence="1" id="KW-1133">Transmembrane helix</keyword>
<keyword evidence="1" id="KW-0472">Membrane</keyword>
<evidence type="ECO:0000313" key="2">
    <source>
        <dbReference type="EMBL" id="TDW99021.1"/>
    </source>
</evidence>
<dbReference type="RefSeq" id="WP_133989386.1">
    <property type="nucleotide sequence ID" value="NZ_SODV01000001.1"/>
</dbReference>
<keyword evidence="3" id="KW-1185">Reference proteome</keyword>
<proteinExistence type="predicted"/>
<dbReference type="AlphaFoldDB" id="A0A4R8DM36"/>
<keyword evidence="1" id="KW-0812">Transmembrane</keyword>
<dbReference type="Proteomes" id="UP000294498">
    <property type="component" value="Unassembled WGS sequence"/>
</dbReference>
<feature type="transmembrane region" description="Helical" evidence="1">
    <location>
        <begin position="46"/>
        <end position="64"/>
    </location>
</feature>
<evidence type="ECO:0000256" key="1">
    <source>
        <dbReference type="SAM" id="Phobius"/>
    </source>
</evidence>
<name>A0A4R8DM36_9BACT</name>
<accession>A0A4R8DM36</accession>
<gene>
    <name evidence="2" type="ORF">EDB95_0028</name>
</gene>
<organism evidence="2 3">
    <name type="scientific">Dinghuibacter silviterrae</name>
    <dbReference type="NCBI Taxonomy" id="1539049"/>
    <lineage>
        <taxon>Bacteria</taxon>
        <taxon>Pseudomonadati</taxon>
        <taxon>Bacteroidota</taxon>
        <taxon>Chitinophagia</taxon>
        <taxon>Chitinophagales</taxon>
        <taxon>Chitinophagaceae</taxon>
        <taxon>Dinghuibacter</taxon>
    </lineage>
</organism>
<comment type="caution">
    <text evidence="2">The sequence shown here is derived from an EMBL/GenBank/DDBJ whole genome shotgun (WGS) entry which is preliminary data.</text>
</comment>
<evidence type="ECO:0000313" key="3">
    <source>
        <dbReference type="Proteomes" id="UP000294498"/>
    </source>
</evidence>
<dbReference type="PROSITE" id="PS51257">
    <property type="entry name" value="PROKAR_LIPOPROTEIN"/>
    <property type="match status" value="1"/>
</dbReference>
<dbReference type="OrthoDB" id="678322at2"/>